<keyword evidence="3" id="KW-0540">Nuclease</keyword>
<dbReference type="SUPFAM" id="SSF53098">
    <property type="entry name" value="Ribonuclease H-like"/>
    <property type="match status" value="1"/>
</dbReference>
<dbReference type="InterPro" id="IPR013520">
    <property type="entry name" value="Ribonucl_H"/>
</dbReference>
<keyword evidence="1" id="KW-0472">Membrane</keyword>
<gene>
    <name evidence="3" type="ORF">K4G66_22665</name>
</gene>
<keyword evidence="3" id="KW-0269">Exonuclease</keyword>
<evidence type="ECO:0000313" key="3">
    <source>
        <dbReference type="EMBL" id="WKN35184.1"/>
    </source>
</evidence>
<reference evidence="3" key="1">
    <citation type="journal article" date="2023" name="Comput. Struct. Biotechnol. J.">
        <title>Discovery of a novel marine Bacteroidetes with a rich repertoire of carbohydrate-active enzymes.</title>
        <authorList>
            <person name="Chen B."/>
            <person name="Liu G."/>
            <person name="Chen Q."/>
            <person name="Wang H."/>
            <person name="Liu L."/>
            <person name="Tang K."/>
        </authorList>
    </citation>
    <scope>NUCLEOTIDE SEQUENCE</scope>
    <source>
        <strain evidence="3">TK19036</strain>
    </source>
</reference>
<protein>
    <submittedName>
        <fullName evidence="3">3'-5' exonuclease</fullName>
    </submittedName>
</protein>
<organism evidence="3">
    <name type="scientific">Roseihalotalea indica</name>
    <dbReference type="NCBI Taxonomy" id="2867963"/>
    <lineage>
        <taxon>Bacteria</taxon>
        <taxon>Pseudomonadati</taxon>
        <taxon>Bacteroidota</taxon>
        <taxon>Cytophagia</taxon>
        <taxon>Cytophagales</taxon>
        <taxon>Catalimonadaceae</taxon>
        <taxon>Roseihalotalea</taxon>
    </lineage>
</organism>
<name>A0AA49JF76_9BACT</name>
<reference evidence="3" key="2">
    <citation type="journal article" date="2024" name="Antonie Van Leeuwenhoek">
        <title>Roseihalotalea indica gen. nov., sp. nov., a halophilic Bacteroidetes from mesopelagic Southwest Indian Ocean with higher carbohydrate metabolic potential.</title>
        <authorList>
            <person name="Chen B."/>
            <person name="Zhang M."/>
            <person name="Lin D."/>
            <person name="Ye J."/>
            <person name="Tang K."/>
        </authorList>
    </citation>
    <scope>NUCLEOTIDE SEQUENCE</scope>
    <source>
        <strain evidence="3">TK19036</strain>
    </source>
</reference>
<dbReference type="InterPro" id="IPR012337">
    <property type="entry name" value="RNaseH-like_sf"/>
</dbReference>
<keyword evidence="1" id="KW-1133">Transmembrane helix</keyword>
<evidence type="ECO:0000259" key="2">
    <source>
        <dbReference type="SMART" id="SM00479"/>
    </source>
</evidence>
<dbReference type="AlphaFoldDB" id="A0AA49JF76"/>
<dbReference type="InterPro" id="IPR036397">
    <property type="entry name" value="RNaseH_sf"/>
</dbReference>
<accession>A0AA49JF76</accession>
<dbReference type="EMBL" id="CP120682">
    <property type="protein sequence ID" value="WKN35184.1"/>
    <property type="molecule type" value="Genomic_DNA"/>
</dbReference>
<dbReference type="Pfam" id="PF00929">
    <property type="entry name" value="RNase_T"/>
    <property type="match status" value="1"/>
</dbReference>
<dbReference type="CDD" id="cd06127">
    <property type="entry name" value="DEDDh"/>
    <property type="match status" value="1"/>
</dbReference>
<dbReference type="GO" id="GO:0003676">
    <property type="term" value="F:nucleic acid binding"/>
    <property type="evidence" value="ECO:0007669"/>
    <property type="project" value="InterPro"/>
</dbReference>
<dbReference type="SMART" id="SM00479">
    <property type="entry name" value="EXOIII"/>
    <property type="match status" value="1"/>
</dbReference>
<dbReference type="GO" id="GO:0006259">
    <property type="term" value="P:DNA metabolic process"/>
    <property type="evidence" value="ECO:0007669"/>
    <property type="project" value="UniProtKB-ARBA"/>
</dbReference>
<keyword evidence="3" id="KW-0378">Hydrolase</keyword>
<dbReference type="GO" id="GO:0004527">
    <property type="term" value="F:exonuclease activity"/>
    <property type="evidence" value="ECO:0007669"/>
    <property type="project" value="UniProtKB-KW"/>
</dbReference>
<feature type="transmembrane region" description="Helical" evidence="1">
    <location>
        <begin position="215"/>
        <end position="232"/>
    </location>
</feature>
<dbReference type="Gene3D" id="3.30.420.10">
    <property type="entry name" value="Ribonuclease H-like superfamily/Ribonuclease H"/>
    <property type="match status" value="1"/>
</dbReference>
<evidence type="ECO:0000256" key="1">
    <source>
        <dbReference type="SAM" id="Phobius"/>
    </source>
</evidence>
<proteinExistence type="predicted"/>
<sequence>MSDYLLFVDTETSGWPEDWHQPYSAEGNWPYVVQVAWTIYTSDGEAVKTENHFISNDDFSISPTSQQIHGITREFLLREGLGRETVFQILADDLQQYQPLVIGYFTQLDYHMISAEFYRSGIKSCLAELPIFCVMKAVGAYAYFPQKKYLSLDRLYEKLFHKPLLKHHNALADTQATAQCFFELQAQGRINEQVIARQQPFERVMKPRKRSSKEFQALLALLILLAILYLFLN</sequence>
<feature type="domain" description="Exonuclease" evidence="2">
    <location>
        <begin position="4"/>
        <end position="190"/>
    </location>
</feature>
<keyword evidence="1" id="KW-0812">Transmembrane</keyword>